<evidence type="ECO:0000256" key="1">
    <source>
        <dbReference type="ARBA" id="ARBA00022617"/>
    </source>
</evidence>
<dbReference type="GO" id="GO:0020037">
    <property type="term" value="F:heme binding"/>
    <property type="evidence" value="ECO:0007669"/>
    <property type="project" value="InterPro"/>
</dbReference>
<evidence type="ECO:0000256" key="2">
    <source>
        <dbReference type="ARBA" id="ARBA00022723"/>
    </source>
</evidence>
<evidence type="ECO:0000313" key="7">
    <source>
        <dbReference type="EMBL" id="PSM51430.1"/>
    </source>
</evidence>
<dbReference type="AlphaFoldDB" id="A0A2P8QYV6"/>
<dbReference type="OrthoDB" id="9795893at2"/>
<dbReference type="EMBL" id="PDHH01000008">
    <property type="protein sequence ID" value="PSM51430.1"/>
    <property type="molecule type" value="Genomic_DNA"/>
</dbReference>
<feature type="domain" description="Cytochrome c" evidence="6">
    <location>
        <begin position="347"/>
        <end position="426"/>
    </location>
</feature>
<dbReference type="PROSITE" id="PS51007">
    <property type="entry name" value="CYTC"/>
    <property type="match status" value="1"/>
</dbReference>
<organism evidence="7 8">
    <name type="scientific">Campylobacter blaseri</name>
    <dbReference type="NCBI Taxonomy" id="2042961"/>
    <lineage>
        <taxon>Bacteria</taxon>
        <taxon>Pseudomonadati</taxon>
        <taxon>Campylobacterota</taxon>
        <taxon>Epsilonproteobacteria</taxon>
        <taxon>Campylobacterales</taxon>
        <taxon>Campylobacteraceae</taxon>
        <taxon>Campylobacter</taxon>
    </lineage>
</organism>
<keyword evidence="1 4" id="KW-0349">Heme</keyword>
<feature type="transmembrane region" description="Helical" evidence="5">
    <location>
        <begin position="201"/>
        <end position="222"/>
    </location>
</feature>
<keyword evidence="5" id="KW-0472">Membrane</keyword>
<evidence type="ECO:0000256" key="4">
    <source>
        <dbReference type="PROSITE-ProRule" id="PRU00433"/>
    </source>
</evidence>
<reference evidence="8" key="1">
    <citation type="submission" date="2017-10" db="EMBL/GenBank/DDBJ databases">
        <title>Campylobacter species from seals.</title>
        <authorList>
            <person name="Gilbert M.J."/>
            <person name="Zomer A.L."/>
            <person name="Timmerman A.J."/>
            <person name="Duim B."/>
            <person name="Wagenaar J.A."/>
        </authorList>
    </citation>
    <scope>NUCLEOTIDE SEQUENCE [LARGE SCALE GENOMIC DNA]</scope>
    <source>
        <strain evidence="8">17S00004-5</strain>
    </source>
</reference>
<feature type="transmembrane region" description="Helical" evidence="5">
    <location>
        <begin position="87"/>
        <end position="108"/>
    </location>
</feature>
<protein>
    <submittedName>
        <fullName evidence="7">Cytochrome C</fullName>
    </submittedName>
</protein>
<accession>A0A2P8QYV6</accession>
<keyword evidence="5" id="KW-0812">Transmembrane</keyword>
<dbReference type="GO" id="GO:0046872">
    <property type="term" value="F:metal ion binding"/>
    <property type="evidence" value="ECO:0007669"/>
    <property type="project" value="UniProtKB-KW"/>
</dbReference>
<keyword evidence="5" id="KW-1133">Transmembrane helix</keyword>
<dbReference type="InterPro" id="IPR036909">
    <property type="entry name" value="Cyt_c-like_dom_sf"/>
</dbReference>
<sequence>MGITGTIHILASHTSVGAAILFAILARKAYKEDRTDLYEYMRKYGMFLLIFSYVIGSITGPGIWYTATAASPRGISALIHNFVWVWATEWVFFVVEVVGVFVLVYSIGKIDRKVHLKITYLFALASVSTLFLIIGIISFMMWPGNDMWFTTGSASDAFFGSNTFPHLIVRFGFMVAMSAVIGFIIAGVLKDEDLKKELARKLSVIGFVGGAIVMFGFVWYIQTLPQNAWDQFHAVLWDGEKTTRIILVLLIAAYFLFAFFFPKGLKLPVTVGMLFLIGIIGVWPGEKMRESMRKPYVAGTYIYSNQIIARDIPGKGIKAEVPAVEEHGILKVHPFVPKQLKTITDENKVQTGELIAKLACSNCHSIEKGAKYRSLPDLFIARGMTDKENIKNYLEVVYSGAFSYMPTMRLPDSETDALATWLETQTK</sequence>
<feature type="transmembrane region" description="Helical" evidence="5">
    <location>
        <begin position="167"/>
        <end position="189"/>
    </location>
</feature>
<feature type="transmembrane region" description="Helical" evidence="5">
    <location>
        <begin position="6"/>
        <end position="26"/>
    </location>
</feature>
<name>A0A2P8QYV6_9BACT</name>
<evidence type="ECO:0000256" key="5">
    <source>
        <dbReference type="SAM" id="Phobius"/>
    </source>
</evidence>
<comment type="caution">
    <text evidence="7">The sequence shown here is derived from an EMBL/GenBank/DDBJ whole genome shotgun (WGS) entry which is preliminary data.</text>
</comment>
<keyword evidence="2 4" id="KW-0479">Metal-binding</keyword>
<keyword evidence="8" id="KW-1185">Reference proteome</keyword>
<feature type="transmembrane region" description="Helical" evidence="5">
    <location>
        <begin position="120"/>
        <end position="142"/>
    </location>
</feature>
<evidence type="ECO:0000313" key="8">
    <source>
        <dbReference type="Proteomes" id="UP000240535"/>
    </source>
</evidence>
<dbReference type="SUPFAM" id="SSF46626">
    <property type="entry name" value="Cytochrome c"/>
    <property type="match status" value="1"/>
</dbReference>
<dbReference type="InterPro" id="IPR009056">
    <property type="entry name" value="Cyt_c-like_dom"/>
</dbReference>
<dbReference type="GO" id="GO:0009055">
    <property type="term" value="F:electron transfer activity"/>
    <property type="evidence" value="ECO:0007669"/>
    <property type="project" value="InterPro"/>
</dbReference>
<dbReference type="Gene3D" id="1.10.760.10">
    <property type="entry name" value="Cytochrome c-like domain"/>
    <property type="match status" value="1"/>
</dbReference>
<evidence type="ECO:0000259" key="6">
    <source>
        <dbReference type="PROSITE" id="PS51007"/>
    </source>
</evidence>
<evidence type="ECO:0000256" key="3">
    <source>
        <dbReference type="ARBA" id="ARBA00023004"/>
    </source>
</evidence>
<dbReference type="Proteomes" id="UP000240535">
    <property type="component" value="Unassembled WGS sequence"/>
</dbReference>
<keyword evidence="3 4" id="KW-0408">Iron</keyword>
<gene>
    <name evidence="7" type="ORF">CQ405_08460</name>
</gene>
<proteinExistence type="predicted"/>
<feature type="transmembrane region" description="Helical" evidence="5">
    <location>
        <begin position="267"/>
        <end position="285"/>
    </location>
</feature>
<feature type="transmembrane region" description="Helical" evidence="5">
    <location>
        <begin position="47"/>
        <end position="67"/>
    </location>
</feature>
<feature type="transmembrane region" description="Helical" evidence="5">
    <location>
        <begin position="242"/>
        <end position="260"/>
    </location>
</feature>